<dbReference type="EMBL" id="UGTW01000005">
    <property type="protein sequence ID" value="SUD29932.1"/>
    <property type="molecule type" value="Genomic_DNA"/>
</dbReference>
<name>A0A379IB13_PROVU</name>
<dbReference type="AlphaFoldDB" id="A0A379IB13"/>
<organism evidence="1 2">
    <name type="scientific">Proteus vulgaris</name>
    <dbReference type="NCBI Taxonomy" id="585"/>
    <lineage>
        <taxon>Bacteria</taxon>
        <taxon>Pseudomonadati</taxon>
        <taxon>Pseudomonadota</taxon>
        <taxon>Gammaproteobacteria</taxon>
        <taxon>Enterobacterales</taxon>
        <taxon>Morganellaceae</taxon>
        <taxon>Proteus</taxon>
    </lineage>
</organism>
<reference evidence="1 2" key="1">
    <citation type="submission" date="2018-06" db="EMBL/GenBank/DDBJ databases">
        <authorList>
            <consortium name="Pathogen Informatics"/>
            <person name="Doyle S."/>
        </authorList>
    </citation>
    <scope>NUCLEOTIDE SEQUENCE [LARGE SCALE GENOMIC DNA]</scope>
    <source>
        <strain evidence="1 2">NCTC10376</strain>
    </source>
</reference>
<proteinExistence type="predicted"/>
<accession>A0A379IB13</accession>
<sequence length="42" mass="4508">MILKDKQGRLRLEPASGFMLKGRMQAGIIDGKVVTVYSGDGA</sequence>
<evidence type="ECO:0000313" key="2">
    <source>
        <dbReference type="Proteomes" id="UP000254331"/>
    </source>
</evidence>
<dbReference type="Proteomes" id="UP000254331">
    <property type="component" value="Unassembled WGS sequence"/>
</dbReference>
<evidence type="ECO:0000313" key="1">
    <source>
        <dbReference type="EMBL" id="SUD29932.1"/>
    </source>
</evidence>
<gene>
    <name evidence="1" type="ORF">NCTC10376_04162</name>
</gene>
<protein>
    <submittedName>
        <fullName evidence="1">Uncharacterized protein</fullName>
    </submittedName>
</protein>